<gene>
    <name evidence="1" type="ORF">FC84_GL001480</name>
</gene>
<evidence type="ECO:0000313" key="1">
    <source>
        <dbReference type="EMBL" id="KRM79306.1"/>
    </source>
</evidence>
<name>A0A0R2BJ87_9LACO</name>
<protein>
    <submittedName>
        <fullName evidence="1">ABC transporter, substrate binding protein</fullName>
    </submittedName>
</protein>
<organism evidence="1 2">
    <name type="scientific">Lapidilactobacillus dextrinicus DSM 20335</name>
    <dbReference type="NCBI Taxonomy" id="1423738"/>
    <lineage>
        <taxon>Bacteria</taxon>
        <taxon>Bacillati</taxon>
        <taxon>Bacillota</taxon>
        <taxon>Bacilli</taxon>
        <taxon>Lactobacillales</taxon>
        <taxon>Lactobacillaceae</taxon>
        <taxon>Lapidilactobacillus</taxon>
    </lineage>
</organism>
<proteinExistence type="predicted"/>
<reference evidence="1 2" key="1">
    <citation type="journal article" date="2015" name="Genome Announc.">
        <title>Expanding the biotechnology potential of lactobacilli through comparative genomics of 213 strains and associated genera.</title>
        <authorList>
            <person name="Sun Z."/>
            <person name="Harris H.M."/>
            <person name="McCann A."/>
            <person name="Guo C."/>
            <person name="Argimon S."/>
            <person name="Zhang W."/>
            <person name="Yang X."/>
            <person name="Jeffery I.B."/>
            <person name="Cooney J.C."/>
            <person name="Kagawa T.F."/>
            <person name="Liu W."/>
            <person name="Song Y."/>
            <person name="Salvetti E."/>
            <person name="Wrobel A."/>
            <person name="Rasinkangas P."/>
            <person name="Parkhill J."/>
            <person name="Rea M.C."/>
            <person name="O'Sullivan O."/>
            <person name="Ritari J."/>
            <person name="Douillard F.P."/>
            <person name="Paul Ross R."/>
            <person name="Yang R."/>
            <person name="Briner A.E."/>
            <person name="Felis G.E."/>
            <person name="de Vos W.M."/>
            <person name="Barrangou R."/>
            <person name="Klaenhammer T.R."/>
            <person name="Caufield P.W."/>
            <person name="Cui Y."/>
            <person name="Zhang H."/>
            <person name="O'Toole P.W."/>
        </authorList>
    </citation>
    <scope>NUCLEOTIDE SEQUENCE [LARGE SCALE GENOMIC DNA]</scope>
    <source>
        <strain evidence="1 2">DSM 20335</strain>
    </source>
</reference>
<accession>A0A0R2BJ87</accession>
<dbReference type="STRING" id="1423738.FC84_GL001480"/>
<dbReference type="AlphaFoldDB" id="A0A0R2BJ87"/>
<dbReference type="EMBL" id="AYYK01000004">
    <property type="protein sequence ID" value="KRM79306.1"/>
    <property type="molecule type" value="Genomic_DNA"/>
</dbReference>
<dbReference type="Proteomes" id="UP000051813">
    <property type="component" value="Unassembled WGS sequence"/>
</dbReference>
<sequence>MISNTNDMQQVAQQMVRDVDAVYAPQDNNVATAMKTLVSAANGAKKPVFASADTMVKDGALAAYAITQFDLGKVAGRMAGQVLKGRKTANYPLAYVTKGLNVINEKTARTLGINLPKSVVHQAQTKREMIK</sequence>
<keyword evidence="2" id="KW-1185">Reference proteome</keyword>
<dbReference type="InterPro" id="IPR007487">
    <property type="entry name" value="ABC_transpt-TYRBP-like"/>
</dbReference>
<dbReference type="Pfam" id="PF04392">
    <property type="entry name" value="ABC_sub_bind"/>
    <property type="match status" value="1"/>
</dbReference>
<dbReference type="PANTHER" id="PTHR35271:SF1">
    <property type="entry name" value="ABC TRANSPORTER, SUBSTRATE-BINDING LIPOPROTEIN"/>
    <property type="match status" value="1"/>
</dbReference>
<dbReference type="Gene3D" id="3.40.50.2300">
    <property type="match status" value="2"/>
</dbReference>
<evidence type="ECO:0000313" key="2">
    <source>
        <dbReference type="Proteomes" id="UP000051813"/>
    </source>
</evidence>
<dbReference type="PANTHER" id="PTHR35271">
    <property type="entry name" value="ABC TRANSPORTER, SUBSTRATE-BINDING LIPOPROTEIN-RELATED"/>
    <property type="match status" value="1"/>
</dbReference>
<dbReference type="PATRIC" id="fig|1423738.3.peg.1497"/>
<comment type="caution">
    <text evidence="1">The sequence shown here is derived from an EMBL/GenBank/DDBJ whole genome shotgun (WGS) entry which is preliminary data.</text>
</comment>